<sequence>MKVWIGAVAVLALAGCANHPLDCSMGIARDDCPPDTKGYANRQENLNNLAAAKELQASKDDAQCQSYGATPGSDAYVNCRVQLDKTTTDLQANAEKEKRQRLVQMLNSQNHQY</sequence>
<evidence type="ECO:0000313" key="1">
    <source>
        <dbReference type="EMBL" id="VVP44021.1"/>
    </source>
</evidence>
<reference evidence="1 2" key="1">
    <citation type="submission" date="2019-09" db="EMBL/GenBank/DDBJ databases">
        <authorList>
            <person name="Chandra G."/>
            <person name="Truman W A."/>
        </authorList>
    </citation>
    <scope>NUCLEOTIDE SEQUENCE [LARGE SCALE GENOMIC DNA]</scope>
    <source>
        <strain evidence="1">PS862</strain>
    </source>
</reference>
<evidence type="ECO:0000313" key="2">
    <source>
        <dbReference type="Proteomes" id="UP000385207"/>
    </source>
</evidence>
<name>A0A5E7P3T4_PSEFL</name>
<dbReference type="EMBL" id="CABVII010000029">
    <property type="protein sequence ID" value="VVP44021.1"/>
    <property type="molecule type" value="Genomic_DNA"/>
</dbReference>
<protein>
    <recommendedName>
        <fullName evidence="3">Lipoprotein</fullName>
    </recommendedName>
</protein>
<organism evidence="1 2">
    <name type="scientific">Pseudomonas fluorescens</name>
    <dbReference type="NCBI Taxonomy" id="294"/>
    <lineage>
        <taxon>Bacteria</taxon>
        <taxon>Pseudomonadati</taxon>
        <taxon>Pseudomonadota</taxon>
        <taxon>Gammaproteobacteria</taxon>
        <taxon>Pseudomonadales</taxon>
        <taxon>Pseudomonadaceae</taxon>
        <taxon>Pseudomonas</taxon>
    </lineage>
</organism>
<dbReference type="AlphaFoldDB" id="A0A5E7P3T4"/>
<dbReference type="RefSeq" id="WP_224790764.1">
    <property type="nucleotide sequence ID" value="NZ_CABVII010000029.1"/>
</dbReference>
<proteinExistence type="predicted"/>
<dbReference type="PROSITE" id="PS51257">
    <property type="entry name" value="PROKAR_LIPOPROTEIN"/>
    <property type="match status" value="1"/>
</dbReference>
<gene>
    <name evidence="1" type="ORF">PS862_05037</name>
</gene>
<dbReference type="Proteomes" id="UP000385207">
    <property type="component" value="Unassembled WGS sequence"/>
</dbReference>
<evidence type="ECO:0008006" key="3">
    <source>
        <dbReference type="Google" id="ProtNLM"/>
    </source>
</evidence>
<accession>A0A5E7P3T4</accession>